<evidence type="ECO:0000313" key="1">
    <source>
        <dbReference type="EMBL" id="PIC46775.1"/>
    </source>
</evidence>
<dbReference type="AlphaFoldDB" id="A0A2G5V4Q4"/>
<dbReference type="OrthoDB" id="10502348at2759"/>
<name>A0A2G5V4Q4_9PELO</name>
<keyword evidence="2" id="KW-1185">Reference proteome</keyword>
<protein>
    <submittedName>
        <fullName evidence="1">Uncharacterized protein</fullName>
    </submittedName>
</protein>
<evidence type="ECO:0000313" key="2">
    <source>
        <dbReference type="Proteomes" id="UP000230233"/>
    </source>
</evidence>
<accession>A0A2G5V4Q4</accession>
<dbReference type="EMBL" id="PDUG01000002">
    <property type="protein sequence ID" value="PIC46775.1"/>
    <property type="molecule type" value="Genomic_DNA"/>
</dbReference>
<proteinExistence type="predicted"/>
<reference evidence="2" key="1">
    <citation type="submission" date="2017-10" db="EMBL/GenBank/DDBJ databases">
        <title>Rapid genome shrinkage in a self-fertile nematode reveals novel sperm competition proteins.</title>
        <authorList>
            <person name="Yin D."/>
            <person name="Schwarz E.M."/>
            <person name="Thomas C.G."/>
            <person name="Felde R.L."/>
            <person name="Korf I.F."/>
            <person name="Cutter A.D."/>
            <person name="Schartner C.M."/>
            <person name="Ralston E.J."/>
            <person name="Meyer B.J."/>
            <person name="Haag E.S."/>
        </authorList>
    </citation>
    <scope>NUCLEOTIDE SEQUENCE [LARGE SCALE GENOMIC DNA]</scope>
    <source>
        <strain evidence="2">JU1422</strain>
    </source>
</reference>
<dbReference type="Proteomes" id="UP000230233">
    <property type="component" value="Chromosome II"/>
</dbReference>
<sequence>MNVSKDSLSDDENPKYKSVACQTDITGRKPRASLATVLRLDKLKRMRQAEKDKARWNDFLELEEYRMKQKEIEEFQRVFQEYPEETAFLNVPDDRLDELPVDEQERLISRLMRVYRRYFD</sequence>
<comment type="caution">
    <text evidence="1">The sequence shown here is derived from an EMBL/GenBank/DDBJ whole genome shotgun (WGS) entry which is preliminary data.</text>
</comment>
<organism evidence="1 2">
    <name type="scientific">Caenorhabditis nigoni</name>
    <dbReference type="NCBI Taxonomy" id="1611254"/>
    <lineage>
        <taxon>Eukaryota</taxon>
        <taxon>Metazoa</taxon>
        <taxon>Ecdysozoa</taxon>
        <taxon>Nematoda</taxon>
        <taxon>Chromadorea</taxon>
        <taxon>Rhabditida</taxon>
        <taxon>Rhabditina</taxon>
        <taxon>Rhabditomorpha</taxon>
        <taxon>Rhabditoidea</taxon>
        <taxon>Rhabditidae</taxon>
        <taxon>Peloderinae</taxon>
        <taxon>Caenorhabditis</taxon>
    </lineage>
</organism>
<gene>
    <name evidence="1" type="primary">Cnig_chr_II.g6359</name>
    <name evidence="1" type="ORF">B9Z55_006359</name>
</gene>